<evidence type="ECO:0000313" key="2">
    <source>
        <dbReference type="Proteomes" id="UP000232875"/>
    </source>
</evidence>
<reference evidence="1 2" key="1">
    <citation type="submission" date="2017-10" db="EMBL/GenBank/DDBJ databases">
        <title>A novel species of cold-tolerant Malassezia isolated from bats.</title>
        <authorList>
            <person name="Lorch J.M."/>
            <person name="Palmer J.M."/>
            <person name="Vanderwolf K.J."/>
            <person name="Schmidt K.Z."/>
            <person name="Verant M.L."/>
            <person name="Weller T.J."/>
            <person name="Blehert D.S."/>
        </authorList>
    </citation>
    <scope>NUCLEOTIDE SEQUENCE [LARGE SCALE GENOMIC DNA]</scope>
    <source>
        <strain evidence="1 2">NWHC:44797-103</strain>
    </source>
</reference>
<proteinExistence type="predicted"/>
<gene>
    <name evidence="1" type="ORF">MVES_002389</name>
</gene>
<evidence type="ECO:0000313" key="1">
    <source>
        <dbReference type="EMBL" id="PKI83539.1"/>
    </source>
</evidence>
<dbReference type="EMBL" id="KZ454991">
    <property type="protein sequence ID" value="PKI83539.1"/>
    <property type="molecule type" value="Genomic_DNA"/>
</dbReference>
<sequence length="69" mass="7581">MECANAIAFVGDPLYCALYLGYPPLYTRLLALDLASQQPAALQDDETGTVVEIFNHDHDLCIPTIMINP</sequence>
<dbReference type="Proteomes" id="UP000232875">
    <property type="component" value="Unassembled WGS sequence"/>
</dbReference>
<protein>
    <submittedName>
        <fullName evidence="1">Uncharacterized protein</fullName>
    </submittedName>
</protein>
<organism evidence="1 2">
    <name type="scientific">Malassezia vespertilionis</name>
    <dbReference type="NCBI Taxonomy" id="2020962"/>
    <lineage>
        <taxon>Eukaryota</taxon>
        <taxon>Fungi</taxon>
        <taxon>Dikarya</taxon>
        <taxon>Basidiomycota</taxon>
        <taxon>Ustilaginomycotina</taxon>
        <taxon>Malasseziomycetes</taxon>
        <taxon>Malasseziales</taxon>
        <taxon>Malasseziaceae</taxon>
        <taxon>Malassezia</taxon>
    </lineage>
</organism>
<name>A0A2N1JAG4_9BASI</name>
<dbReference type="AlphaFoldDB" id="A0A2N1JAG4"/>
<accession>A0A2N1JAG4</accession>
<keyword evidence="2" id="KW-1185">Reference proteome</keyword>